<dbReference type="OrthoDB" id="5406287at2759"/>
<reference evidence="3" key="1">
    <citation type="submission" date="2021-03" db="EMBL/GenBank/DDBJ databases">
        <authorList>
            <person name="Tagirdzhanova G."/>
        </authorList>
    </citation>
    <scope>NUCLEOTIDE SEQUENCE</scope>
</reference>
<dbReference type="EMBL" id="CAJPDR010000002">
    <property type="protein sequence ID" value="CAF9903861.1"/>
    <property type="molecule type" value="Genomic_DNA"/>
</dbReference>
<keyword evidence="2" id="KW-0472">Membrane</keyword>
<organism evidence="3 4">
    <name type="scientific">Alectoria fallacina</name>
    <dbReference type="NCBI Taxonomy" id="1903189"/>
    <lineage>
        <taxon>Eukaryota</taxon>
        <taxon>Fungi</taxon>
        <taxon>Dikarya</taxon>
        <taxon>Ascomycota</taxon>
        <taxon>Pezizomycotina</taxon>
        <taxon>Lecanoromycetes</taxon>
        <taxon>OSLEUM clade</taxon>
        <taxon>Lecanoromycetidae</taxon>
        <taxon>Lecanorales</taxon>
        <taxon>Lecanorineae</taxon>
        <taxon>Parmeliaceae</taxon>
        <taxon>Alectoria</taxon>
    </lineage>
</organism>
<comment type="caution">
    <text evidence="3">The sequence shown here is derived from an EMBL/GenBank/DDBJ whole genome shotgun (WGS) entry which is preliminary data.</text>
</comment>
<keyword evidence="2" id="KW-0812">Transmembrane</keyword>
<feature type="transmembrane region" description="Helical" evidence="2">
    <location>
        <begin position="16"/>
        <end position="39"/>
    </location>
</feature>
<accession>A0A8H3EJ13</accession>
<keyword evidence="2" id="KW-1133">Transmembrane helix</keyword>
<sequence>MGPLRPRTTSVSVTTFVATTVVLVLWILAVVAVAIYLVVRLRNRAQRTSSLNRSASYGDRAPRFPPSVPTTLPSYPHRAHAPFSPPNGPPSLSARTRPVDFGPIRTASPNIDPVPHRASKRIEDFGRMTTLSPTRNSVPVAPSTNDATQRLLLANNPAHVAMLARLQAMPLASDTTDMSTDTVDPGKEVANPGYLAMLGQRGIPARDHALLGSDDSTDAGDEAGAALSYATRARGLSPMDVRMDTELNPSRFTRQGGRGRAVTLERENGDEGLGRVWPLRVRKMASV</sequence>
<feature type="region of interest" description="Disordered" evidence="1">
    <location>
        <begin position="48"/>
        <end position="92"/>
    </location>
</feature>
<keyword evidence="4" id="KW-1185">Reference proteome</keyword>
<evidence type="ECO:0000313" key="3">
    <source>
        <dbReference type="EMBL" id="CAF9903861.1"/>
    </source>
</evidence>
<dbReference type="AlphaFoldDB" id="A0A8H3EJ13"/>
<evidence type="ECO:0000313" key="4">
    <source>
        <dbReference type="Proteomes" id="UP000664203"/>
    </source>
</evidence>
<name>A0A8H3EJ13_9LECA</name>
<evidence type="ECO:0000256" key="2">
    <source>
        <dbReference type="SAM" id="Phobius"/>
    </source>
</evidence>
<protein>
    <submittedName>
        <fullName evidence="3">Uncharacterized protein</fullName>
    </submittedName>
</protein>
<evidence type="ECO:0000256" key="1">
    <source>
        <dbReference type="SAM" id="MobiDB-lite"/>
    </source>
</evidence>
<gene>
    <name evidence="3" type="ORF">ALECFALPRED_003015</name>
</gene>
<proteinExistence type="predicted"/>
<dbReference type="Proteomes" id="UP000664203">
    <property type="component" value="Unassembled WGS sequence"/>
</dbReference>